<dbReference type="AlphaFoldDB" id="A0A6J6VIV1"/>
<evidence type="ECO:0000313" key="1">
    <source>
        <dbReference type="EMBL" id="CAB4771239.1"/>
    </source>
</evidence>
<name>A0A6J6VIV1_9ZZZZ</name>
<reference evidence="1" key="1">
    <citation type="submission" date="2020-05" db="EMBL/GenBank/DDBJ databases">
        <authorList>
            <person name="Chiriac C."/>
            <person name="Salcher M."/>
            <person name="Ghai R."/>
            <person name="Kavagutti S V."/>
        </authorList>
    </citation>
    <scope>NUCLEOTIDE SEQUENCE</scope>
</reference>
<dbReference type="EMBL" id="CAEZYR010000183">
    <property type="protein sequence ID" value="CAB4771239.1"/>
    <property type="molecule type" value="Genomic_DNA"/>
</dbReference>
<accession>A0A6J6VIV1</accession>
<gene>
    <name evidence="1" type="ORF">UFOPK2754_03104</name>
</gene>
<proteinExistence type="predicted"/>
<protein>
    <submittedName>
        <fullName evidence="1">Unannotated protein</fullName>
    </submittedName>
</protein>
<organism evidence="1">
    <name type="scientific">freshwater metagenome</name>
    <dbReference type="NCBI Taxonomy" id="449393"/>
    <lineage>
        <taxon>unclassified sequences</taxon>
        <taxon>metagenomes</taxon>
        <taxon>ecological metagenomes</taxon>
    </lineage>
</organism>
<sequence>MSTIGCVFVVDGANAHTACLGRIERRDEPLGATVGEMGVVDREVD</sequence>